<organism evidence="1">
    <name type="scientific">Siphoviridae sp. ctigT3</name>
    <dbReference type="NCBI Taxonomy" id="2826434"/>
    <lineage>
        <taxon>Viruses</taxon>
        <taxon>Duplodnaviria</taxon>
        <taxon>Heunggongvirae</taxon>
        <taxon>Uroviricota</taxon>
        <taxon>Caudoviricetes</taxon>
    </lineage>
</organism>
<dbReference type="EMBL" id="BK014981">
    <property type="protein sequence ID" value="DAD85398.1"/>
    <property type="molecule type" value="Genomic_DNA"/>
</dbReference>
<protein>
    <submittedName>
        <fullName evidence="1">Uncharacterized protein</fullName>
    </submittedName>
</protein>
<accession>A0A8S5MSW4</accession>
<name>A0A8S5MSW4_9CAUD</name>
<sequence>MSLMFNQFLCLSRAQFSNADGCANNLVLLTSS</sequence>
<proteinExistence type="predicted"/>
<reference evidence="1" key="1">
    <citation type="journal article" date="2021" name="Proc. Natl. Acad. Sci. U.S.A.">
        <title>A Catalog of Tens of Thousands of Viruses from Human Metagenomes Reveals Hidden Associations with Chronic Diseases.</title>
        <authorList>
            <person name="Tisza M.J."/>
            <person name="Buck C.B."/>
        </authorList>
    </citation>
    <scope>NUCLEOTIDE SEQUENCE</scope>
    <source>
        <strain evidence="1">CtigT3</strain>
    </source>
</reference>
<evidence type="ECO:0000313" key="1">
    <source>
        <dbReference type="EMBL" id="DAD85398.1"/>
    </source>
</evidence>